<keyword evidence="4 8" id="KW-0479">Metal-binding</keyword>
<comment type="caution">
    <text evidence="10">The sequence shown here is derived from an EMBL/GenBank/DDBJ whole genome shotgun (WGS) entry which is preliminary data.</text>
</comment>
<feature type="binding site" evidence="8">
    <location>
        <position position="92"/>
    </location>
    <ligand>
        <name>Zn(2+)</name>
        <dbReference type="ChEBI" id="CHEBI:29105"/>
    </ligand>
</feature>
<feature type="binding site" evidence="8">
    <location>
        <position position="129"/>
    </location>
    <ligand>
        <name>Zn(2+)</name>
        <dbReference type="ChEBI" id="CHEBI:29105"/>
    </ligand>
</feature>
<dbReference type="InterPro" id="IPR016305">
    <property type="entry name" value="Mannose-6-P_Isomerase"/>
</dbReference>
<dbReference type="PRINTS" id="PR00714">
    <property type="entry name" value="MAN6PISMRASE"/>
</dbReference>
<dbReference type="InterPro" id="IPR014710">
    <property type="entry name" value="RmlC-like_jellyroll"/>
</dbReference>
<dbReference type="InterPro" id="IPR046457">
    <property type="entry name" value="PMI_typeI_cat"/>
</dbReference>
<dbReference type="GO" id="GO:0008270">
    <property type="term" value="F:zinc ion binding"/>
    <property type="evidence" value="ECO:0007669"/>
    <property type="project" value="InterPro"/>
</dbReference>
<dbReference type="InterPro" id="IPR011051">
    <property type="entry name" value="RmlC_Cupin_sf"/>
</dbReference>
<evidence type="ECO:0000256" key="2">
    <source>
        <dbReference type="ARBA" id="ARBA00010772"/>
    </source>
</evidence>
<evidence type="ECO:0000256" key="3">
    <source>
        <dbReference type="ARBA" id="ARBA00011956"/>
    </source>
</evidence>
<feature type="domain" description="Phosphomannose isomerase type I catalytic" evidence="9">
    <location>
        <begin position="1"/>
        <end position="144"/>
    </location>
</feature>
<evidence type="ECO:0000259" key="9">
    <source>
        <dbReference type="Pfam" id="PF20511"/>
    </source>
</evidence>
<evidence type="ECO:0000256" key="4">
    <source>
        <dbReference type="ARBA" id="ARBA00022723"/>
    </source>
</evidence>
<dbReference type="InterPro" id="IPR001250">
    <property type="entry name" value="Man6P_Isoase-1"/>
</dbReference>
<dbReference type="OrthoDB" id="9792649at2"/>
<dbReference type="CDD" id="cd07011">
    <property type="entry name" value="cupin_PMI_type_I_N"/>
    <property type="match status" value="1"/>
</dbReference>
<comment type="catalytic activity">
    <reaction evidence="1">
        <text>D-mannose 6-phosphate = D-fructose 6-phosphate</text>
        <dbReference type="Rhea" id="RHEA:12356"/>
        <dbReference type="ChEBI" id="CHEBI:58735"/>
        <dbReference type="ChEBI" id="CHEBI:61527"/>
        <dbReference type="EC" id="5.3.1.8"/>
    </reaction>
</comment>
<gene>
    <name evidence="10" type="primary">manA</name>
    <name evidence="10" type="ORF">EII34_04010</name>
</gene>
<dbReference type="PANTHER" id="PTHR10309:SF0">
    <property type="entry name" value="MANNOSE-6-PHOSPHATE ISOMERASE"/>
    <property type="match status" value="1"/>
</dbReference>
<evidence type="ECO:0000256" key="1">
    <source>
        <dbReference type="ARBA" id="ARBA00000757"/>
    </source>
</evidence>
<evidence type="ECO:0000313" key="10">
    <source>
        <dbReference type="EMBL" id="RRD06292.1"/>
    </source>
</evidence>
<dbReference type="RefSeq" id="WP_124843169.1">
    <property type="nucleotide sequence ID" value="NZ_JAUNKP010000032.1"/>
</dbReference>
<name>A0A3P1TA26_9ACTN</name>
<dbReference type="AlphaFoldDB" id="A0A3P1TA26"/>
<keyword evidence="6 10" id="KW-0413">Isomerase</keyword>
<evidence type="ECO:0000256" key="8">
    <source>
        <dbReference type="PIRSR" id="PIRSR001480-2"/>
    </source>
</evidence>
<dbReference type="Gene3D" id="2.60.120.10">
    <property type="entry name" value="Jelly Rolls"/>
    <property type="match status" value="2"/>
</dbReference>
<dbReference type="Gene3D" id="1.10.441.10">
    <property type="entry name" value="Phosphomannose Isomerase, domain 2"/>
    <property type="match status" value="1"/>
</dbReference>
<dbReference type="GO" id="GO:0005975">
    <property type="term" value="P:carbohydrate metabolic process"/>
    <property type="evidence" value="ECO:0007669"/>
    <property type="project" value="InterPro"/>
</dbReference>
<reference evidence="10 11" key="1">
    <citation type="submission" date="2018-11" db="EMBL/GenBank/DDBJ databases">
        <title>Genomes From Bacteria Associated with the Canine Oral Cavity: a Test Case for Automated Genome-Based Taxonomic Assignment.</title>
        <authorList>
            <person name="Coil D.A."/>
            <person name="Jospin G."/>
            <person name="Darling A.E."/>
            <person name="Wallis C."/>
            <person name="Davis I.J."/>
            <person name="Harris S."/>
            <person name="Eisen J.A."/>
            <person name="Holcombe L.J."/>
            <person name="O'Flynn C."/>
        </authorList>
    </citation>
    <scope>NUCLEOTIDE SEQUENCE [LARGE SCALE GENOMIC DNA]</scope>
    <source>
        <strain evidence="10 11">OH887_COT-365</strain>
    </source>
</reference>
<dbReference type="Proteomes" id="UP000280819">
    <property type="component" value="Unassembled WGS sequence"/>
</dbReference>
<evidence type="ECO:0000256" key="6">
    <source>
        <dbReference type="ARBA" id="ARBA00023235"/>
    </source>
</evidence>
<dbReference type="NCBIfam" id="TIGR00218">
    <property type="entry name" value="manA"/>
    <property type="match status" value="1"/>
</dbReference>
<evidence type="ECO:0000256" key="5">
    <source>
        <dbReference type="ARBA" id="ARBA00022833"/>
    </source>
</evidence>
<dbReference type="SUPFAM" id="SSF51182">
    <property type="entry name" value="RmlC-like cupins"/>
    <property type="match status" value="1"/>
</dbReference>
<dbReference type="GO" id="GO:0004476">
    <property type="term" value="F:mannose-6-phosphate isomerase activity"/>
    <property type="evidence" value="ECO:0007669"/>
    <property type="project" value="UniProtKB-EC"/>
</dbReference>
<evidence type="ECO:0000256" key="7">
    <source>
        <dbReference type="PIRSR" id="PIRSR001480-1"/>
    </source>
</evidence>
<feature type="binding site" evidence="8">
    <location>
        <position position="94"/>
    </location>
    <ligand>
        <name>Zn(2+)</name>
        <dbReference type="ChEBI" id="CHEBI:29105"/>
    </ligand>
</feature>
<dbReference type="GO" id="GO:0005829">
    <property type="term" value="C:cytosol"/>
    <property type="evidence" value="ECO:0007669"/>
    <property type="project" value="TreeGrafter"/>
</dbReference>
<organism evidence="10 11">
    <name type="scientific">Arachnia propionica</name>
    <dbReference type="NCBI Taxonomy" id="1750"/>
    <lineage>
        <taxon>Bacteria</taxon>
        <taxon>Bacillati</taxon>
        <taxon>Actinomycetota</taxon>
        <taxon>Actinomycetes</taxon>
        <taxon>Propionibacteriales</taxon>
        <taxon>Propionibacteriaceae</taxon>
        <taxon>Arachnia</taxon>
    </lineage>
</organism>
<feature type="binding site" evidence="8">
    <location>
        <position position="257"/>
    </location>
    <ligand>
        <name>Zn(2+)</name>
        <dbReference type="ChEBI" id="CHEBI:29105"/>
    </ligand>
</feature>
<comment type="cofactor">
    <cofactor evidence="8">
        <name>Zn(2+)</name>
        <dbReference type="ChEBI" id="CHEBI:29105"/>
    </cofactor>
    <text evidence="8">Binds 1 zinc ion per subunit.</text>
</comment>
<keyword evidence="5 8" id="KW-0862">Zinc</keyword>
<dbReference type="GO" id="GO:0009298">
    <property type="term" value="P:GDP-mannose biosynthetic process"/>
    <property type="evidence" value="ECO:0007669"/>
    <property type="project" value="InterPro"/>
</dbReference>
<proteinExistence type="inferred from homology"/>
<sequence length="392" mass="42224">MLELSGVRQSYAWGTTDGIAHLLGQESDGAPWAEQWFGAHPFGDSPTADGETLAGHLARRPDHLGTACIDTFGVRLPFLIKLLSAATPLSLQAHPSREQAREGHARESLLGVPLSAAERSFKDDWPKPETIVALSPFEALVGFRDPHLTADLFEALGVGDALASVIRPLRDREGAPALQEVFLDVLSLGERQHLVNEVLAAAVKHLDAPGELGVFARTAVEIDESHPSDPGILAALLLNHFCLEPGQSLTLSPGIMHSYLRGTCVEVMANSDNVLRGGLTTKHIDVDGLLQVVNFEPVPITVDTPHGSDGTYVFPSRFEEFELWLQQPTSCNELQVPRDDSARIALVTSGEFRLRTEQHQVTLSPGHAVFIPAHEVVGATGHGQMFIAASGV</sequence>
<protein>
    <recommendedName>
        <fullName evidence="3">mannose-6-phosphate isomerase</fullName>
        <ecNumber evidence="3">5.3.1.8</ecNumber>
    </recommendedName>
</protein>
<dbReference type="EC" id="5.3.1.8" evidence="3"/>
<evidence type="ECO:0000313" key="11">
    <source>
        <dbReference type="Proteomes" id="UP000280819"/>
    </source>
</evidence>
<dbReference type="PANTHER" id="PTHR10309">
    <property type="entry name" value="MANNOSE-6-PHOSPHATE ISOMERASE"/>
    <property type="match status" value="1"/>
</dbReference>
<comment type="similarity">
    <text evidence="2">Belongs to the mannose-6-phosphate isomerase type 1 family.</text>
</comment>
<dbReference type="EMBL" id="RQZG01000003">
    <property type="protein sequence ID" value="RRD06292.1"/>
    <property type="molecule type" value="Genomic_DNA"/>
</dbReference>
<dbReference type="PIRSF" id="PIRSF001480">
    <property type="entry name" value="Mannose-6-phosphate_isomerase"/>
    <property type="match status" value="1"/>
</dbReference>
<accession>A0A3P1TA26</accession>
<feature type="active site" evidence="7">
    <location>
        <position position="276"/>
    </location>
</feature>
<dbReference type="Pfam" id="PF20511">
    <property type="entry name" value="PMI_typeI_cat"/>
    <property type="match status" value="1"/>
</dbReference>